<reference evidence="1 2" key="1">
    <citation type="journal article" date="2016" name="Nat. Commun.">
        <title>Thousands of microbial genomes shed light on interconnected biogeochemical processes in an aquifer system.</title>
        <authorList>
            <person name="Anantharaman K."/>
            <person name="Brown C.T."/>
            <person name="Hug L.A."/>
            <person name="Sharon I."/>
            <person name="Castelle C.J."/>
            <person name="Probst A.J."/>
            <person name="Thomas B.C."/>
            <person name="Singh A."/>
            <person name="Wilkins M.J."/>
            <person name="Karaoz U."/>
            <person name="Brodie E.L."/>
            <person name="Williams K.H."/>
            <person name="Hubbard S.S."/>
            <person name="Banfield J.F."/>
        </authorList>
    </citation>
    <scope>NUCLEOTIDE SEQUENCE [LARGE SCALE GENOMIC DNA]</scope>
</reference>
<protein>
    <recommendedName>
        <fullName evidence="3">Methyltransferase domain-containing protein</fullName>
    </recommendedName>
</protein>
<dbReference type="STRING" id="1798507.A3A34_02810"/>
<sequence length="260" mass="30119">MTSRSNIVVRAERDVAYDSPDHIMPWGTRADSSKNQRFNNKLYHLFPKRERIIRILDIGCAGGGFVKNCLDDGCFAVGLEGSDYSKKMRRAEWATIPDYLFTCDITAPFEIFENGTTMQFDVVTAWEVMEHIKTEDLPTLISNVKRHLKQSGLWIMSVSPNEEVINRVTLHQTVQDKGWWIEMFQKHNLTHLPKFDRYFNTQYVRGPKYNAPGSFHLILNMDTTKAPPVPEQGLGVSAWMYDRWLGSRYQKLLRRLVVGE</sequence>
<accession>A0A1F6EJU0</accession>
<dbReference type="Gene3D" id="3.40.50.150">
    <property type="entry name" value="Vaccinia Virus protein VP39"/>
    <property type="match status" value="1"/>
</dbReference>
<gene>
    <name evidence="1" type="ORF">A3A34_02810</name>
</gene>
<evidence type="ECO:0000313" key="1">
    <source>
        <dbReference type="EMBL" id="OGG73582.1"/>
    </source>
</evidence>
<organism evidence="1 2">
    <name type="scientific">Candidatus Kaiserbacteria bacterium RIFCSPLOWO2_01_FULL_50_24</name>
    <dbReference type="NCBI Taxonomy" id="1798507"/>
    <lineage>
        <taxon>Bacteria</taxon>
        <taxon>Candidatus Kaiseribacteriota</taxon>
    </lineage>
</organism>
<dbReference type="PANTHER" id="PTHR43861">
    <property type="entry name" value="TRANS-ACONITATE 2-METHYLTRANSFERASE-RELATED"/>
    <property type="match status" value="1"/>
</dbReference>
<proteinExistence type="predicted"/>
<dbReference type="AlphaFoldDB" id="A0A1F6EJU0"/>
<dbReference type="Pfam" id="PF13489">
    <property type="entry name" value="Methyltransf_23"/>
    <property type="match status" value="1"/>
</dbReference>
<dbReference type="EMBL" id="MFLU01000016">
    <property type="protein sequence ID" value="OGG73582.1"/>
    <property type="molecule type" value="Genomic_DNA"/>
</dbReference>
<evidence type="ECO:0008006" key="3">
    <source>
        <dbReference type="Google" id="ProtNLM"/>
    </source>
</evidence>
<comment type="caution">
    <text evidence="1">The sequence shown here is derived from an EMBL/GenBank/DDBJ whole genome shotgun (WGS) entry which is preliminary data.</text>
</comment>
<dbReference type="SUPFAM" id="SSF53335">
    <property type="entry name" value="S-adenosyl-L-methionine-dependent methyltransferases"/>
    <property type="match status" value="1"/>
</dbReference>
<dbReference type="CDD" id="cd02440">
    <property type="entry name" value="AdoMet_MTases"/>
    <property type="match status" value="1"/>
</dbReference>
<dbReference type="InterPro" id="IPR029063">
    <property type="entry name" value="SAM-dependent_MTases_sf"/>
</dbReference>
<evidence type="ECO:0000313" key="2">
    <source>
        <dbReference type="Proteomes" id="UP000178587"/>
    </source>
</evidence>
<name>A0A1F6EJU0_9BACT</name>
<dbReference type="Proteomes" id="UP000178587">
    <property type="component" value="Unassembled WGS sequence"/>
</dbReference>